<dbReference type="AlphaFoldDB" id="A0A0E0UV52"/>
<comment type="subcellular location">
    <subcellularLocation>
        <location evidence="1">Secreted</location>
        <location evidence="1">Cell wall</location>
        <topology evidence="1">Peptidoglycan-anchor</topology>
    </subcellularLocation>
</comment>
<dbReference type="Pfam" id="PF07523">
    <property type="entry name" value="Big_3"/>
    <property type="match status" value="4"/>
</dbReference>
<evidence type="ECO:0000256" key="6">
    <source>
        <dbReference type="SAM" id="MobiDB-lite"/>
    </source>
</evidence>
<dbReference type="HOGENOM" id="CLU_032273_0_0_9"/>
<evidence type="ECO:0000256" key="2">
    <source>
        <dbReference type="ARBA" id="ARBA00022512"/>
    </source>
</evidence>
<keyword evidence="7" id="KW-1133">Transmembrane helix</keyword>
<dbReference type="Proteomes" id="UP000000486">
    <property type="component" value="Chromosome"/>
</dbReference>
<dbReference type="NCBIfam" id="TIGR01167">
    <property type="entry name" value="LPXTG_anchor"/>
    <property type="match status" value="1"/>
</dbReference>
<dbReference type="KEGG" id="lmq:LMM7_0840"/>
<evidence type="ECO:0000313" key="11">
    <source>
        <dbReference type="Proteomes" id="UP000000486"/>
    </source>
</evidence>
<reference evidence="10 11" key="1">
    <citation type="journal article" date="2011" name="J. Bacteriol.">
        <title>Genome sequence of the nonpathogenic Listeria monocytogenes serovar 4a strain M7.</title>
        <authorList>
            <person name="Chen J."/>
            <person name="Xia Y."/>
            <person name="Cheng C."/>
            <person name="Fang C."/>
            <person name="Shan Y."/>
            <person name="Jin G."/>
            <person name="Fang W."/>
        </authorList>
    </citation>
    <scope>NUCLEOTIDE SEQUENCE [LARGE SCALE GENOMIC DNA]</scope>
    <source>
        <strain evidence="10 11">M7</strain>
    </source>
</reference>
<feature type="compositionally biased region" description="Polar residues" evidence="6">
    <location>
        <begin position="30"/>
        <end position="56"/>
    </location>
</feature>
<feature type="signal peptide" evidence="8">
    <location>
        <begin position="1"/>
        <end position="25"/>
    </location>
</feature>
<evidence type="ECO:0000256" key="1">
    <source>
        <dbReference type="ARBA" id="ARBA00004168"/>
    </source>
</evidence>
<keyword evidence="7" id="KW-0812">Transmembrane</keyword>
<keyword evidence="2" id="KW-0134">Cell wall</keyword>
<dbReference type="Gene3D" id="2.60.40.10">
    <property type="entry name" value="Immunoglobulins"/>
    <property type="match status" value="4"/>
</dbReference>
<keyword evidence="7" id="KW-0472">Membrane</keyword>
<evidence type="ECO:0000259" key="9">
    <source>
        <dbReference type="PROSITE" id="PS50847"/>
    </source>
</evidence>
<feature type="region of interest" description="Disordered" evidence="6">
    <location>
        <begin position="30"/>
        <end position="82"/>
    </location>
</feature>
<feature type="compositionally biased region" description="Polar residues" evidence="6">
    <location>
        <begin position="69"/>
        <end position="78"/>
    </location>
</feature>
<feature type="region of interest" description="Disordered" evidence="6">
    <location>
        <begin position="539"/>
        <end position="574"/>
    </location>
</feature>
<evidence type="ECO:0000256" key="7">
    <source>
        <dbReference type="SAM" id="Phobius"/>
    </source>
</evidence>
<evidence type="ECO:0000256" key="8">
    <source>
        <dbReference type="SAM" id="SignalP"/>
    </source>
</evidence>
<dbReference type="PROSITE" id="PS50847">
    <property type="entry name" value="GRAM_POS_ANCHORING"/>
    <property type="match status" value="1"/>
</dbReference>
<evidence type="ECO:0000313" key="10">
    <source>
        <dbReference type="EMBL" id="AEH91845.1"/>
    </source>
</evidence>
<dbReference type="InterPro" id="IPR013783">
    <property type="entry name" value="Ig-like_fold"/>
</dbReference>
<sequence length="606" mass="67133">MKLMKYICVCLLMGQIFVTPVLSYAEETDQSTGNNVSEGNKINSLTDSEDTSNQSGELDEEDIIDGNVKNKNAINQSEDTNKENKAMLKVKDSTLYVGDKWVSEDNFFSATDKDGNKLTVGNLEVEGTVDTSTAGVYEITYKNGSLSEIAKVKVEAKQTGSITLRYVDTYGNLVKDPVDGWEPEPQTIIGNIGESADGDLYWIEMRGWQKISNLPEGIKYEAYPQTYDIVYDNIGVIYISYKDSLGNELKPKERNTDYVSKFDWSLEELPQPVPYEVMPIDIEGYKNTGVEGDPASGSMEFSEPIKRITFIYDKIDNSAINVHDSIIYTGDNWGPIDNFDGAFDKQGNVIDFQNIKVEGFVNSNQAGIYEVKYSYEGVTSLAKITVKENKTNLKVKDATLSVGDKWSPKDNLVFATDKDGNELTVGNLEVEGTVDTSKAGVYEVTYKNGNLSETAKITVKDLNENDQTSLEIKDSTLYVGDKWEATDNFISATDKDGNTLKVTDLQIEGVVNTKKAGIYEVTYRNGNLSKIAKVTVKEKPSISTSNGDQGGKQSQDKGSKNKQDTNNTNSSLPKTGEQSTFYLSLMGIILLLSGLVMMYRRVKLKK</sequence>
<dbReference type="Pfam" id="PF00746">
    <property type="entry name" value="Gram_pos_anchor"/>
    <property type="match status" value="1"/>
</dbReference>
<accession>A0A0E0UV52</accession>
<dbReference type="RefSeq" id="WP_012581713.1">
    <property type="nucleotide sequence ID" value="NC_017537.1"/>
</dbReference>
<feature type="compositionally biased region" description="Basic and acidic residues" evidence="6">
    <location>
        <begin position="554"/>
        <end position="563"/>
    </location>
</feature>
<dbReference type="EMBL" id="CP002816">
    <property type="protein sequence ID" value="AEH91845.1"/>
    <property type="molecule type" value="Genomic_DNA"/>
</dbReference>
<proteinExistence type="predicted"/>
<evidence type="ECO:0000256" key="5">
    <source>
        <dbReference type="ARBA" id="ARBA00023088"/>
    </source>
</evidence>
<gene>
    <name evidence="10" type="ordered locus">LMM7_0840</name>
</gene>
<organism evidence="10 11">
    <name type="scientific">Listeria monocytogenes serotype 4a (strain M7)</name>
    <dbReference type="NCBI Taxonomy" id="1030009"/>
    <lineage>
        <taxon>Bacteria</taxon>
        <taxon>Bacillati</taxon>
        <taxon>Bacillota</taxon>
        <taxon>Bacilli</taxon>
        <taxon>Bacillales</taxon>
        <taxon>Listeriaceae</taxon>
        <taxon>Listeria</taxon>
    </lineage>
</organism>
<feature type="domain" description="Gram-positive cocci surface proteins LPxTG" evidence="9">
    <location>
        <begin position="572"/>
        <end position="606"/>
    </location>
</feature>
<protein>
    <recommendedName>
        <fullName evidence="9">Gram-positive cocci surface proteins LPxTG domain-containing protein</fullName>
    </recommendedName>
</protein>
<dbReference type="PATRIC" id="fig|1030009.3.peg.828"/>
<keyword evidence="5" id="KW-0572">Peptidoglycan-anchor</keyword>
<evidence type="ECO:0000256" key="4">
    <source>
        <dbReference type="ARBA" id="ARBA00022729"/>
    </source>
</evidence>
<feature type="transmembrane region" description="Helical" evidence="7">
    <location>
        <begin position="581"/>
        <end position="599"/>
    </location>
</feature>
<name>A0A0E0UV52_LISMM</name>
<keyword evidence="4 8" id="KW-0732">Signal</keyword>
<evidence type="ECO:0000256" key="3">
    <source>
        <dbReference type="ARBA" id="ARBA00022525"/>
    </source>
</evidence>
<dbReference type="InterPro" id="IPR019931">
    <property type="entry name" value="LPXTG_anchor"/>
</dbReference>
<feature type="compositionally biased region" description="Polar residues" evidence="6">
    <location>
        <begin position="565"/>
        <end position="574"/>
    </location>
</feature>
<feature type="chain" id="PRO_5002374416" description="Gram-positive cocci surface proteins LPxTG domain-containing protein" evidence="8">
    <location>
        <begin position="26"/>
        <end position="606"/>
    </location>
</feature>
<dbReference type="InterPro" id="IPR022038">
    <property type="entry name" value="Ig-like_bact"/>
</dbReference>
<keyword evidence="3" id="KW-0964">Secreted</keyword>